<evidence type="ECO:0000313" key="1">
    <source>
        <dbReference type="EMBL" id="CRL01783.1"/>
    </source>
</evidence>
<dbReference type="Gene3D" id="3.80.10.10">
    <property type="entry name" value="Ribonuclease Inhibitor"/>
    <property type="match status" value="2"/>
</dbReference>
<protein>
    <submittedName>
        <fullName evidence="1">CLUMA_CG014999, isoform A</fullName>
    </submittedName>
</protein>
<evidence type="ECO:0000313" key="2">
    <source>
        <dbReference type="Proteomes" id="UP000183832"/>
    </source>
</evidence>
<dbReference type="SUPFAM" id="SSF52047">
    <property type="entry name" value="RNI-like"/>
    <property type="match status" value="1"/>
</dbReference>
<dbReference type="Proteomes" id="UP000183832">
    <property type="component" value="Unassembled WGS sequence"/>
</dbReference>
<keyword evidence="2" id="KW-1185">Reference proteome</keyword>
<name>A0A1J1ING8_9DIPT</name>
<accession>A0A1J1ING8</accession>
<dbReference type="InterPro" id="IPR032675">
    <property type="entry name" value="LRR_dom_sf"/>
</dbReference>
<proteinExistence type="predicted"/>
<dbReference type="AlphaFoldDB" id="A0A1J1ING8"/>
<dbReference type="OrthoDB" id="7780936at2759"/>
<reference evidence="1 2" key="1">
    <citation type="submission" date="2015-04" db="EMBL/GenBank/DDBJ databases">
        <authorList>
            <person name="Syromyatnikov M.Y."/>
            <person name="Popov V.N."/>
        </authorList>
    </citation>
    <scope>NUCLEOTIDE SEQUENCE [LARGE SCALE GENOMIC DNA]</scope>
</reference>
<organism evidence="1 2">
    <name type="scientific">Clunio marinus</name>
    <dbReference type="NCBI Taxonomy" id="568069"/>
    <lineage>
        <taxon>Eukaryota</taxon>
        <taxon>Metazoa</taxon>
        <taxon>Ecdysozoa</taxon>
        <taxon>Arthropoda</taxon>
        <taxon>Hexapoda</taxon>
        <taxon>Insecta</taxon>
        <taxon>Pterygota</taxon>
        <taxon>Neoptera</taxon>
        <taxon>Endopterygota</taxon>
        <taxon>Diptera</taxon>
        <taxon>Nematocera</taxon>
        <taxon>Chironomoidea</taxon>
        <taxon>Chironomidae</taxon>
        <taxon>Clunio</taxon>
    </lineage>
</organism>
<sequence>MLLDRYSKFIIENSSVLMSKLPIYITDIEGEMFDDENQEKFIKPLMESERKAKKVIVELKREKIMKFLGIFKKFGDTFSYLEIRHYAFETLDQLRIILRYAQNLKVLKVTKVTFQKEENKFLNSIVQIPKLSLKQLKELDCVHTDPKIFSLFTNNDELQFKVIRLRVSGVSNYEYGDFIDMMSQQKRLQQLTFEGVTSRNCDIFRYLDFLNNGLKALVVENCLFSVLDEMRNFIQIVKNQKQLKVLKIINTSIPTSMDVMFTYRYIFSNYINEAHLDIGELSFFRSHHFHNRSIKSLTLYGNFAFENLPIFINFIRMFPNVVRLKLVGGIPIGDKYLYNILSTFRNLKELYLPGFTSRRDDSNFSNLSSLDSKLHTLVLDYIDYDVKFFGWKNIVSNLKLIKKLVIKRDYGKVSNEIVDVIVKTLKLKHLELGIGVVSEEILRNIVYNNCCDELKVLKIAKTDFEKIEIISAIFAWQL</sequence>
<dbReference type="EMBL" id="CVRI01000056">
    <property type="protein sequence ID" value="CRL01783.1"/>
    <property type="molecule type" value="Genomic_DNA"/>
</dbReference>
<gene>
    <name evidence="1" type="ORF">CLUMA_CG014999</name>
</gene>